<dbReference type="PROSITE" id="PS50894">
    <property type="entry name" value="HPT"/>
    <property type="match status" value="1"/>
</dbReference>
<dbReference type="GO" id="GO:0016301">
    <property type="term" value="F:kinase activity"/>
    <property type="evidence" value="ECO:0007669"/>
    <property type="project" value="UniProtKB-KW"/>
</dbReference>
<comment type="caution">
    <text evidence="21">The sequence shown here is derived from an EMBL/GenBank/DDBJ whole genome shotgun (WGS) entry which is preliminary data.</text>
</comment>
<dbReference type="SUPFAM" id="SSF47226">
    <property type="entry name" value="Histidine-containing phosphotransfer domain, HPT domain"/>
    <property type="match status" value="1"/>
</dbReference>
<dbReference type="Gene3D" id="3.40.50.2300">
    <property type="match status" value="1"/>
</dbReference>
<evidence type="ECO:0000256" key="4">
    <source>
        <dbReference type="ARBA" id="ARBA00022475"/>
    </source>
</evidence>
<comment type="catalytic activity">
    <reaction evidence="1">
        <text>ATP + protein L-histidine = ADP + protein N-phospho-L-histidine.</text>
        <dbReference type="EC" id="2.7.13.3"/>
    </reaction>
</comment>
<feature type="domain" description="HPt" evidence="20">
    <location>
        <begin position="813"/>
        <end position="906"/>
    </location>
</feature>
<dbReference type="PANTHER" id="PTHR43047">
    <property type="entry name" value="TWO-COMPONENT HISTIDINE PROTEIN KINASE"/>
    <property type="match status" value="1"/>
</dbReference>
<dbReference type="CDD" id="cd16922">
    <property type="entry name" value="HATPase_EvgS-ArcB-TorS-like"/>
    <property type="match status" value="1"/>
</dbReference>
<dbReference type="EC" id="2.7.13.3" evidence="3"/>
<dbReference type="CDD" id="cd00156">
    <property type="entry name" value="REC"/>
    <property type="match status" value="1"/>
</dbReference>
<dbReference type="SUPFAM" id="SSF47384">
    <property type="entry name" value="Homodimeric domain of signal transducing histidine kinase"/>
    <property type="match status" value="1"/>
</dbReference>
<dbReference type="RefSeq" id="WP_180822768.1">
    <property type="nucleotide sequence ID" value="NZ_JACAWY010000001.1"/>
</dbReference>
<keyword evidence="22" id="KW-1185">Reference proteome</keyword>
<dbReference type="InterPro" id="IPR037952">
    <property type="entry name" value="Sensor_TorS"/>
</dbReference>
<sequence>MANTSLIRRLWLAFALMALLTLLSVATGWINLRFVGRVEQANTQSLLSSMNMARHLSVASAKALFSAQQLLNARDEQEWQTQRTMLGKQDQSIAQLLNQLSAQGFDTRAMAQLETANRQAIMQQGDVVHQRLQLTQQQHQLSDDIAAAAHRIADLAHGQASNAATAAGATQAGIYDLIEHQQRAAAGQALDRLIDVDLEYLNQMGELRLIALRVEQIVMTLKWYNGAPDLTAAPLAELIQVLQRRQQRVEDPRIRADIGEALAVVARYKTLLAMCGQQQRLHAQLEGLAQQNLTLFGRFSREMERQVSEIEQRNADALSRVNRERVFGTLMLALLGVMALLTLSLVLWRLVYRSISLPLARQTDALQRLLEGDLDSPFPSSGNARELNTISRLMEAFRNNVRALQYQQQHLAELVKTRTEALQALVIQHHQARADAEQANRAKSAFLAAMSHEIRTPLHGILGTAQLLADRPLSDSDRRYVQAINDSGETLLFILNDILDYSAIEASLKTITLHNAPFEPRQLLRSVTHLMNGRAQSIGLQLKAEVNARVPEWLQGDVHRLRQIVMNLLINALRFTEQGDIVLRIDSDECEWFIEVDDNGCGIAPEDQQAIFEPFVQLQAGKGGTGLGLAICRGLAQAMQGRLTLTSQLNSGSCFRLTLPRVNASTTASLPDSASADLTGWHLLIIEDNPLTQQITVETLTRKGAQISIAGSAAAALALLAQSDDIDCALVDFALPDADGVQLAQKLAECYPAMRRIGFSASVPDEMQLGTDGLFCGIIQKPVHGDMLCRQIVRFLTSTSSTDLNVAQLKQDYTALGAETLRSWLTLFRQHALPLLDEIEAAEKGETVSRLAHQLKSSCGSLGMQTAWQACARLEQQPDANIPLRAIVERGLMQVEEWIAGMCNES</sequence>
<evidence type="ECO:0000313" key="22">
    <source>
        <dbReference type="Proteomes" id="UP001362100"/>
    </source>
</evidence>
<dbReference type="PIRSF" id="PIRSF036437">
    <property type="entry name" value="HK_TorS"/>
    <property type="match status" value="1"/>
</dbReference>
<dbReference type="SUPFAM" id="SSF52172">
    <property type="entry name" value="CheY-like"/>
    <property type="match status" value="1"/>
</dbReference>
<dbReference type="Gene3D" id="1.20.58.920">
    <property type="match status" value="1"/>
</dbReference>
<evidence type="ECO:0000256" key="1">
    <source>
        <dbReference type="ARBA" id="ARBA00000085"/>
    </source>
</evidence>
<evidence type="ECO:0000256" key="2">
    <source>
        <dbReference type="ARBA" id="ARBA00004429"/>
    </source>
</evidence>
<dbReference type="InterPro" id="IPR003660">
    <property type="entry name" value="HAMP_dom"/>
</dbReference>
<evidence type="ECO:0000256" key="13">
    <source>
        <dbReference type="ARBA" id="ARBA00023136"/>
    </source>
</evidence>
<evidence type="ECO:0000259" key="19">
    <source>
        <dbReference type="PROSITE" id="PS50885"/>
    </source>
</evidence>
<feature type="domain" description="HAMP" evidence="19">
    <location>
        <begin position="353"/>
        <end position="406"/>
    </location>
</feature>
<keyword evidence="10" id="KW-0067">ATP-binding</keyword>
<accession>A0ABU8PRY5</accession>
<dbReference type="InterPro" id="IPR036097">
    <property type="entry name" value="HisK_dim/P_sf"/>
</dbReference>
<evidence type="ECO:0000256" key="3">
    <source>
        <dbReference type="ARBA" id="ARBA00012438"/>
    </source>
</evidence>
<keyword evidence="8 16" id="KW-0812">Transmembrane</keyword>
<dbReference type="InterPro" id="IPR036641">
    <property type="entry name" value="HPT_dom_sf"/>
</dbReference>
<dbReference type="InterPro" id="IPR014302">
    <property type="entry name" value="Sig_transdc_His_kinase_TorS"/>
</dbReference>
<dbReference type="Pfam" id="PF00072">
    <property type="entry name" value="Response_reg"/>
    <property type="match status" value="1"/>
</dbReference>
<evidence type="ECO:0000256" key="7">
    <source>
        <dbReference type="ARBA" id="ARBA00022679"/>
    </source>
</evidence>
<dbReference type="Pfam" id="PF00512">
    <property type="entry name" value="HisKA"/>
    <property type="match status" value="1"/>
</dbReference>
<dbReference type="PROSITE" id="PS50885">
    <property type="entry name" value="HAMP"/>
    <property type="match status" value="1"/>
</dbReference>
<dbReference type="NCBIfam" id="NF008543">
    <property type="entry name" value="PRK11466.1"/>
    <property type="match status" value="1"/>
</dbReference>
<dbReference type="InterPro" id="IPR005467">
    <property type="entry name" value="His_kinase_dom"/>
</dbReference>
<keyword evidence="5" id="KW-0997">Cell inner membrane</keyword>
<evidence type="ECO:0000256" key="5">
    <source>
        <dbReference type="ARBA" id="ARBA00022519"/>
    </source>
</evidence>
<evidence type="ECO:0000259" key="20">
    <source>
        <dbReference type="PROSITE" id="PS50894"/>
    </source>
</evidence>
<evidence type="ECO:0000256" key="9">
    <source>
        <dbReference type="ARBA" id="ARBA00022777"/>
    </source>
</evidence>
<dbReference type="Gene3D" id="1.10.287.130">
    <property type="match status" value="1"/>
</dbReference>
<dbReference type="InterPro" id="IPR004358">
    <property type="entry name" value="Sig_transdc_His_kin-like_C"/>
</dbReference>
<evidence type="ECO:0000256" key="14">
    <source>
        <dbReference type="PROSITE-ProRule" id="PRU00110"/>
    </source>
</evidence>
<feature type="domain" description="Response regulatory" evidence="18">
    <location>
        <begin position="682"/>
        <end position="796"/>
    </location>
</feature>
<reference evidence="21 22" key="1">
    <citation type="submission" date="2023-12" db="EMBL/GenBank/DDBJ databases">
        <title>Gut-associated functions are favored during microbiome assembly across C. elegans life.</title>
        <authorList>
            <person name="Zimmermann J."/>
        </authorList>
    </citation>
    <scope>NUCLEOTIDE SEQUENCE [LARGE SCALE GENOMIC DNA]</scope>
    <source>
        <strain evidence="21 22">BIGb0393</strain>
    </source>
</reference>
<comment type="subcellular location">
    <subcellularLocation>
        <location evidence="2">Cell inner membrane</location>
        <topology evidence="2">Multi-pass membrane protein</topology>
    </subcellularLocation>
</comment>
<dbReference type="InterPro" id="IPR011006">
    <property type="entry name" value="CheY-like_superfamily"/>
</dbReference>
<keyword evidence="12" id="KW-0902">Two-component regulatory system</keyword>
<dbReference type="SMART" id="SM00388">
    <property type="entry name" value="HisKA"/>
    <property type="match status" value="1"/>
</dbReference>
<dbReference type="SMART" id="SM00304">
    <property type="entry name" value="HAMP"/>
    <property type="match status" value="1"/>
</dbReference>
<evidence type="ECO:0000313" key="21">
    <source>
        <dbReference type="EMBL" id="MEJ5045529.1"/>
    </source>
</evidence>
<dbReference type="Pfam" id="PF02518">
    <property type="entry name" value="HATPase_c"/>
    <property type="match status" value="1"/>
</dbReference>
<dbReference type="SUPFAM" id="SSF55874">
    <property type="entry name" value="ATPase domain of HSP90 chaperone/DNA topoisomerase II/histidine kinase"/>
    <property type="match status" value="1"/>
</dbReference>
<keyword evidence="10" id="KW-0547">Nucleotide-binding</keyword>
<evidence type="ECO:0000256" key="10">
    <source>
        <dbReference type="ARBA" id="ARBA00022840"/>
    </source>
</evidence>
<dbReference type="PROSITE" id="PS50109">
    <property type="entry name" value="HIS_KIN"/>
    <property type="match status" value="1"/>
</dbReference>
<feature type="transmembrane region" description="Helical" evidence="16">
    <location>
        <begin position="326"/>
        <end position="351"/>
    </location>
</feature>
<keyword evidence="4" id="KW-1003">Cell membrane</keyword>
<keyword evidence="6 15" id="KW-0597">Phosphoprotein</keyword>
<gene>
    <name evidence="21" type="primary">torS</name>
    <name evidence="21" type="ORF">WH298_09975</name>
</gene>
<dbReference type="Gene3D" id="3.30.565.10">
    <property type="entry name" value="Histidine kinase-like ATPase, C-terminal domain"/>
    <property type="match status" value="1"/>
</dbReference>
<dbReference type="InterPro" id="IPR003661">
    <property type="entry name" value="HisK_dim/P_dom"/>
</dbReference>
<name>A0ABU8PRY5_9GAMM</name>
<dbReference type="Pfam" id="PF21689">
    <property type="entry name" value="TorS_sensor_domain"/>
    <property type="match status" value="1"/>
</dbReference>
<dbReference type="PROSITE" id="PS50110">
    <property type="entry name" value="RESPONSE_REGULATORY"/>
    <property type="match status" value="1"/>
</dbReference>
<dbReference type="InterPro" id="IPR038188">
    <property type="entry name" value="TorS_sensor_sf"/>
</dbReference>
<organism evidence="21 22">
    <name type="scientific">Pantoea nemavictus</name>
    <dbReference type="NCBI Taxonomy" id="2726955"/>
    <lineage>
        <taxon>Bacteria</taxon>
        <taxon>Pseudomonadati</taxon>
        <taxon>Pseudomonadota</taxon>
        <taxon>Gammaproteobacteria</taxon>
        <taxon>Enterobacterales</taxon>
        <taxon>Erwiniaceae</taxon>
        <taxon>Pantoea</taxon>
    </lineage>
</organism>
<dbReference type="InterPro" id="IPR036890">
    <property type="entry name" value="HATPase_C_sf"/>
</dbReference>
<evidence type="ECO:0000256" key="16">
    <source>
        <dbReference type="SAM" id="Phobius"/>
    </source>
</evidence>
<evidence type="ECO:0000259" key="18">
    <source>
        <dbReference type="PROSITE" id="PS50110"/>
    </source>
</evidence>
<evidence type="ECO:0000256" key="15">
    <source>
        <dbReference type="PROSITE-ProRule" id="PRU00169"/>
    </source>
</evidence>
<dbReference type="PANTHER" id="PTHR43047:SF78">
    <property type="entry name" value="SENSORY_REGULATORY PROTEIN RPFC"/>
    <property type="match status" value="1"/>
</dbReference>
<evidence type="ECO:0000256" key="6">
    <source>
        <dbReference type="ARBA" id="ARBA00022553"/>
    </source>
</evidence>
<feature type="modified residue" description="4-aspartylphosphate" evidence="15">
    <location>
        <position position="732"/>
    </location>
</feature>
<dbReference type="CDD" id="cd16172">
    <property type="entry name" value="TorS_sensor_domain"/>
    <property type="match status" value="1"/>
</dbReference>
<dbReference type="Pfam" id="PF01627">
    <property type="entry name" value="Hpt"/>
    <property type="match status" value="1"/>
</dbReference>
<keyword evidence="11 16" id="KW-1133">Transmembrane helix</keyword>
<keyword evidence="9 21" id="KW-0418">Kinase</keyword>
<evidence type="ECO:0000256" key="12">
    <source>
        <dbReference type="ARBA" id="ARBA00023012"/>
    </source>
</evidence>
<dbReference type="Gene3D" id="1.20.120.160">
    <property type="entry name" value="HPT domain"/>
    <property type="match status" value="1"/>
</dbReference>
<dbReference type="SMART" id="SM00387">
    <property type="entry name" value="HATPase_c"/>
    <property type="match status" value="1"/>
</dbReference>
<dbReference type="InterPro" id="IPR003594">
    <property type="entry name" value="HATPase_dom"/>
</dbReference>
<dbReference type="EMBL" id="JBBGZW010000001">
    <property type="protein sequence ID" value="MEJ5045529.1"/>
    <property type="molecule type" value="Genomic_DNA"/>
</dbReference>
<keyword evidence="7" id="KW-0808">Transferase</keyword>
<evidence type="ECO:0000256" key="8">
    <source>
        <dbReference type="ARBA" id="ARBA00022692"/>
    </source>
</evidence>
<feature type="modified residue" description="Phosphohistidine" evidence="14">
    <location>
        <position position="853"/>
    </location>
</feature>
<dbReference type="InterPro" id="IPR008207">
    <property type="entry name" value="Sig_transdc_His_kin_Hpt_dom"/>
</dbReference>
<protein>
    <recommendedName>
        <fullName evidence="3">histidine kinase</fullName>
        <ecNumber evidence="3">2.7.13.3</ecNumber>
    </recommendedName>
</protein>
<dbReference type="Proteomes" id="UP001362100">
    <property type="component" value="Unassembled WGS sequence"/>
</dbReference>
<feature type="domain" description="Histidine kinase" evidence="17">
    <location>
        <begin position="449"/>
        <end position="663"/>
    </location>
</feature>
<proteinExistence type="predicted"/>
<dbReference type="PRINTS" id="PR00344">
    <property type="entry name" value="BCTRLSENSOR"/>
</dbReference>
<evidence type="ECO:0000256" key="11">
    <source>
        <dbReference type="ARBA" id="ARBA00022989"/>
    </source>
</evidence>
<dbReference type="CDD" id="cd00082">
    <property type="entry name" value="HisKA"/>
    <property type="match status" value="1"/>
</dbReference>
<dbReference type="NCBIfam" id="TIGR02956">
    <property type="entry name" value="TMAO_torS"/>
    <property type="match status" value="1"/>
</dbReference>
<dbReference type="InterPro" id="IPR001789">
    <property type="entry name" value="Sig_transdc_resp-reg_receiver"/>
</dbReference>
<dbReference type="SMART" id="SM00448">
    <property type="entry name" value="REC"/>
    <property type="match status" value="1"/>
</dbReference>
<evidence type="ECO:0000259" key="17">
    <source>
        <dbReference type="PROSITE" id="PS50109"/>
    </source>
</evidence>
<keyword evidence="13 16" id="KW-0472">Membrane</keyword>